<evidence type="ECO:0000256" key="8">
    <source>
        <dbReference type="ARBA" id="ARBA00022741"/>
    </source>
</evidence>
<feature type="domain" description="Arginosuccinate synthase-like N-terminal" evidence="10">
    <location>
        <begin position="1"/>
        <end position="159"/>
    </location>
</feature>
<evidence type="ECO:0000256" key="6">
    <source>
        <dbReference type="ARBA" id="ARBA00022598"/>
    </source>
</evidence>
<keyword evidence="5" id="KW-0055">Arginine biosynthesis</keyword>
<dbReference type="HAMAP" id="MF_00005">
    <property type="entry name" value="Arg_succ_synth_type1"/>
    <property type="match status" value="1"/>
</dbReference>
<evidence type="ECO:0000256" key="1">
    <source>
        <dbReference type="ARBA" id="ARBA00004967"/>
    </source>
</evidence>
<dbReference type="SUPFAM" id="SSF69864">
    <property type="entry name" value="Argininosuccinate synthetase, C-terminal domain"/>
    <property type="match status" value="1"/>
</dbReference>
<proteinExistence type="inferred from homology"/>
<dbReference type="FunFam" id="3.90.1260.10:FF:000007">
    <property type="entry name" value="Argininosuccinate synthase"/>
    <property type="match status" value="1"/>
</dbReference>
<accession>A0A381N4W5</accession>
<dbReference type="Pfam" id="PF00764">
    <property type="entry name" value="Arginosuc_synth"/>
    <property type="match status" value="1"/>
</dbReference>
<evidence type="ECO:0000256" key="2">
    <source>
        <dbReference type="ARBA" id="ARBA00011881"/>
    </source>
</evidence>
<comment type="subunit">
    <text evidence="2">Homotetramer.</text>
</comment>
<dbReference type="InterPro" id="IPR023434">
    <property type="entry name" value="Arginosuc_synth_type_1_subfam"/>
</dbReference>
<keyword evidence="9" id="KW-0067">ATP-binding</keyword>
<dbReference type="GO" id="GO:0000050">
    <property type="term" value="P:urea cycle"/>
    <property type="evidence" value="ECO:0007669"/>
    <property type="project" value="TreeGrafter"/>
</dbReference>
<dbReference type="EMBL" id="UINC01000120">
    <property type="protein sequence ID" value="SUZ49489.1"/>
    <property type="molecule type" value="Genomic_DNA"/>
</dbReference>
<dbReference type="EC" id="6.3.4.5" evidence="3"/>
<dbReference type="CDD" id="cd01999">
    <property type="entry name" value="ASS"/>
    <property type="match status" value="1"/>
</dbReference>
<dbReference type="InterPro" id="IPR018223">
    <property type="entry name" value="Arginosuc_synth_CS"/>
</dbReference>
<dbReference type="GO" id="GO:0005524">
    <property type="term" value="F:ATP binding"/>
    <property type="evidence" value="ECO:0007669"/>
    <property type="project" value="UniProtKB-KW"/>
</dbReference>
<comment type="pathway">
    <text evidence="1">Amino-acid biosynthesis; L-arginine biosynthesis; L-arginine from L-ornithine and carbamoyl phosphate: step 2/3.</text>
</comment>
<evidence type="ECO:0000259" key="11">
    <source>
        <dbReference type="Pfam" id="PF20979"/>
    </source>
</evidence>
<sequence>VLAYSGGLDTSVAVPWLAERFDAEIIAVTLNLGQGKELDDVRERALAVGAIKCHVVDVREEFVQHYVLPALQAGALYEGRYPMATSLGRPLIAKRLVEIAEIEGATAIAHGCTGKGNDQVRIDVSVRALNRKIRVIAPARIWGMSRPDEIEYARKRDIPVPATVESPYSTDANLWGRSIECGVIEDPWLEPPEDIYTLTSSITDCSDTPAYVEIQFNEGVPTAINGVAMPLIDLINSVETVAGAHGVGRLDMVENRLVGIKSREIYEAPAATVLHMAHRELEMFVISRDLERVKGYLSGVYADLVYDGLWFTPTREAIDALVAQVQTRVTGMIRLKLFKGECRVVGRKSPYALYDQDLATYDAEDQFDHEAAEGFIKIFGLPVETAARRAPNSYGSSVEKSTTKSR</sequence>
<dbReference type="UniPathway" id="UPA00068">
    <property type="reaction ID" value="UER00113"/>
</dbReference>
<keyword evidence="6" id="KW-0436">Ligase</keyword>
<dbReference type="GO" id="GO:0005737">
    <property type="term" value="C:cytoplasm"/>
    <property type="evidence" value="ECO:0007669"/>
    <property type="project" value="TreeGrafter"/>
</dbReference>
<name>A0A381N4W5_9ZZZZ</name>
<dbReference type="Gene3D" id="1.20.5.470">
    <property type="entry name" value="Single helix bin"/>
    <property type="match status" value="1"/>
</dbReference>
<evidence type="ECO:0000256" key="9">
    <source>
        <dbReference type="ARBA" id="ARBA00022840"/>
    </source>
</evidence>
<dbReference type="NCBIfam" id="TIGR00032">
    <property type="entry name" value="argG"/>
    <property type="match status" value="1"/>
</dbReference>
<reference evidence="12" key="1">
    <citation type="submission" date="2018-05" db="EMBL/GenBank/DDBJ databases">
        <authorList>
            <person name="Lanie J.A."/>
            <person name="Ng W.-L."/>
            <person name="Kazmierczak K.M."/>
            <person name="Andrzejewski T.M."/>
            <person name="Davidsen T.M."/>
            <person name="Wayne K.J."/>
            <person name="Tettelin H."/>
            <person name="Glass J.I."/>
            <person name="Rusch D."/>
            <person name="Podicherti R."/>
            <person name="Tsui H.-C.T."/>
            <person name="Winkler M.E."/>
        </authorList>
    </citation>
    <scope>NUCLEOTIDE SEQUENCE</scope>
</reference>
<evidence type="ECO:0000256" key="4">
    <source>
        <dbReference type="ARBA" id="ARBA00022490"/>
    </source>
</evidence>
<dbReference type="Gene3D" id="3.40.50.620">
    <property type="entry name" value="HUPs"/>
    <property type="match status" value="1"/>
</dbReference>
<feature type="domain" description="Arginosuccinate synthase C-terminal" evidence="11">
    <location>
        <begin position="168"/>
        <end position="384"/>
    </location>
</feature>
<dbReference type="InterPro" id="IPR001518">
    <property type="entry name" value="Arginosuc_synth"/>
</dbReference>
<keyword evidence="8" id="KW-0547">Nucleotide-binding</keyword>
<evidence type="ECO:0000256" key="5">
    <source>
        <dbReference type="ARBA" id="ARBA00022571"/>
    </source>
</evidence>
<dbReference type="PANTHER" id="PTHR11587">
    <property type="entry name" value="ARGININOSUCCINATE SYNTHASE"/>
    <property type="match status" value="1"/>
</dbReference>
<dbReference type="InterPro" id="IPR024074">
    <property type="entry name" value="AS_cat/multimer_dom_body"/>
</dbReference>
<dbReference type="AlphaFoldDB" id="A0A381N4W5"/>
<dbReference type="NCBIfam" id="NF001770">
    <property type="entry name" value="PRK00509.1"/>
    <property type="match status" value="1"/>
</dbReference>
<gene>
    <name evidence="12" type="ORF">METZ01_LOCUS2343</name>
</gene>
<dbReference type="InterPro" id="IPR048267">
    <property type="entry name" value="Arginosuc_syn_N"/>
</dbReference>
<protein>
    <recommendedName>
        <fullName evidence="3">argininosuccinate synthase</fullName>
        <ecNumber evidence="3">6.3.4.5</ecNumber>
    </recommendedName>
</protein>
<keyword evidence="4" id="KW-0963">Cytoplasm</keyword>
<dbReference type="Gene3D" id="3.90.1260.10">
    <property type="entry name" value="Argininosuccinate synthetase, chain A, domain 2"/>
    <property type="match status" value="1"/>
</dbReference>
<dbReference type="GO" id="GO:0000053">
    <property type="term" value="P:argininosuccinate metabolic process"/>
    <property type="evidence" value="ECO:0007669"/>
    <property type="project" value="TreeGrafter"/>
</dbReference>
<dbReference type="GO" id="GO:0006526">
    <property type="term" value="P:L-arginine biosynthetic process"/>
    <property type="evidence" value="ECO:0007669"/>
    <property type="project" value="UniProtKB-UniPathway"/>
</dbReference>
<evidence type="ECO:0000313" key="12">
    <source>
        <dbReference type="EMBL" id="SUZ49489.1"/>
    </source>
</evidence>
<dbReference type="PANTHER" id="PTHR11587:SF2">
    <property type="entry name" value="ARGININOSUCCINATE SYNTHASE"/>
    <property type="match status" value="1"/>
</dbReference>
<dbReference type="Pfam" id="PF20979">
    <property type="entry name" value="Arginosuc_syn_C"/>
    <property type="match status" value="1"/>
</dbReference>
<dbReference type="GO" id="GO:0004055">
    <property type="term" value="F:argininosuccinate synthase activity"/>
    <property type="evidence" value="ECO:0007669"/>
    <property type="project" value="UniProtKB-EC"/>
</dbReference>
<dbReference type="InterPro" id="IPR014729">
    <property type="entry name" value="Rossmann-like_a/b/a_fold"/>
</dbReference>
<dbReference type="InterPro" id="IPR048268">
    <property type="entry name" value="Arginosuc_syn_C"/>
</dbReference>
<dbReference type="PROSITE" id="PS00564">
    <property type="entry name" value="ARGININOSUCCIN_SYN_1"/>
    <property type="match status" value="1"/>
</dbReference>
<evidence type="ECO:0000256" key="3">
    <source>
        <dbReference type="ARBA" id="ARBA00012286"/>
    </source>
</evidence>
<evidence type="ECO:0000259" key="10">
    <source>
        <dbReference type="Pfam" id="PF00764"/>
    </source>
</evidence>
<evidence type="ECO:0000256" key="7">
    <source>
        <dbReference type="ARBA" id="ARBA00022605"/>
    </source>
</evidence>
<dbReference type="SUPFAM" id="SSF52402">
    <property type="entry name" value="Adenine nucleotide alpha hydrolases-like"/>
    <property type="match status" value="1"/>
</dbReference>
<keyword evidence="7" id="KW-0028">Amino-acid biosynthesis</keyword>
<dbReference type="FunFam" id="3.40.50.620:FF:000038">
    <property type="entry name" value="Argininosuccinate synthase"/>
    <property type="match status" value="1"/>
</dbReference>
<feature type="non-terminal residue" evidence="12">
    <location>
        <position position="1"/>
    </location>
</feature>
<organism evidence="12">
    <name type="scientific">marine metagenome</name>
    <dbReference type="NCBI Taxonomy" id="408172"/>
    <lineage>
        <taxon>unclassified sequences</taxon>
        <taxon>metagenomes</taxon>
        <taxon>ecological metagenomes</taxon>
    </lineage>
</organism>